<reference evidence="1" key="1">
    <citation type="submission" date="2020-11" db="EMBL/GenBank/DDBJ databases">
        <title>Whole-genome analyses of Nonomuraea sp. K274.</title>
        <authorList>
            <person name="Veyisoglu A."/>
        </authorList>
    </citation>
    <scope>NUCLEOTIDE SEQUENCE</scope>
    <source>
        <strain evidence="1">K274</strain>
    </source>
</reference>
<name>A0A931A344_9ACTN</name>
<proteinExistence type="predicted"/>
<keyword evidence="2" id="KW-1185">Reference proteome</keyword>
<dbReference type="Pfam" id="PF13279">
    <property type="entry name" value="4HBT_2"/>
    <property type="match status" value="1"/>
</dbReference>
<gene>
    <name evidence="1" type="ORF">ITP53_06365</name>
</gene>
<comment type="caution">
    <text evidence="1">The sequence shown here is derived from an EMBL/GenBank/DDBJ whole genome shotgun (WGS) entry which is preliminary data.</text>
</comment>
<dbReference type="InterPro" id="IPR029069">
    <property type="entry name" value="HotDog_dom_sf"/>
</dbReference>
<dbReference type="SUPFAM" id="SSF54637">
    <property type="entry name" value="Thioesterase/thiol ester dehydrase-isomerase"/>
    <property type="match status" value="1"/>
</dbReference>
<accession>A0A931A344</accession>
<organism evidence="1 2">
    <name type="scientific">Nonomuraea cypriaca</name>
    <dbReference type="NCBI Taxonomy" id="1187855"/>
    <lineage>
        <taxon>Bacteria</taxon>
        <taxon>Bacillati</taxon>
        <taxon>Actinomycetota</taxon>
        <taxon>Actinomycetes</taxon>
        <taxon>Streptosporangiales</taxon>
        <taxon>Streptosporangiaceae</taxon>
        <taxon>Nonomuraea</taxon>
    </lineage>
</organism>
<dbReference type="EMBL" id="JADOGI010000012">
    <property type="protein sequence ID" value="MBF8185366.1"/>
    <property type="molecule type" value="Genomic_DNA"/>
</dbReference>
<dbReference type="RefSeq" id="WP_195894348.1">
    <property type="nucleotide sequence ID" value="NZ_JADOGI010000012.1"/>
</dbReference>
<evidence type="ECO:0000313" key="2">
    <source>
        <dbReference type="Proteomes" id="UP000605361"/>
    </source>
</evidence>
<dbReference type="PANTHER" id="PTHR31793">
    <property type="entry name" value="4-HYDROXYBENZOYL-COA THIOESTERASE FAMILY MEMBER"/>
    <property type="match status" value="1"/>
</dbReference>
<dbReference type="Proteomes" id="UP000605361">
    <property type="component" value="Unassembled WGS sequence"/>
</dbReference>
<protein>
    <submittedName>
        <fullName evidence="1">Acyl-CoA thioesterase</fullName>
    </submittedName>
</protein>
<sequence>MTFSTRITVRGYEIDMLGHVNNTVYFQYGEHARWECLRAAGVSPDDLMKQETAPVVLETTIRYHRELRLGDEVEVTCAFEYGEGKTFAYRQELRRADGKLAAEMTGVAGIMDLRARRLLDDPRARWRELASDPGPLGL</sequence>
<evidence type="ECO:0000313" key="1">
    <source>
        <dbReference type="EMBL" id="MBF8185366.1"/>
    </source>
</evidence>
<dbReference type="Gene3D" id="3.10.129.10">
    <property type="entry name" value="Hotdog Thioesterase"/>
    <property type="match status" value="1"/>
</dbReference>
<dbReference type="InterPro" id="IPR050563">
    <property type="entry name" value="4-hydroxybenzoyl-CoA_TE"/>
</dbReference>
<dbReference type="GO" id="GO:0047617">
    <property type="term" value="F:fatty acyl-CoA hydrolase activity"/>
    <property type="evidence" value="ECO:0007669"/>
    <property type="project" value="TreeGrafter"/>
</dbReference>
<dbReference type="AlphaFoldDB" id="A0A931A344"/>
<dbReference type="PANTHER" id="PTHR31793:SF24">
    <property type="entry name" value="LONG-CHAIN ACYL-COA THIOESTERASE FADM"/>
    <property type="match status" value="1"/>
</dbReference>
<dbReference type="CDD" id="cd00586">
    <property type="entry name" value="4HBT"/>
    <property type="match status" value="1"/>
</dbReference>